<feature type="compositionally biased region" description="Basic and acidic residues" evidence="2">
    <location>
        <begin position="284"/>
        <end position="298"/>
    </location>
</feature>
<dbReference type="PANTHER" id="PTHR33026:SF7">
    <property type="entry name" value="OS03G0100275 PROTEIN"/>
    <property type="match status" value="1"/>
</dbReference>
<keyword evidence="5" id="KW-1185">Reference proteome</keyword>
<organism evidence="4 5">
    <name type="scientific">Lolium multiflorum</name>
    <name type="common">Italian ryegrass</name>
    <name type="synonym">Lolium perenne subsp. multiflorum</name>
    <dbReference type="NCBI Taxonomy" id="4521"/>
    <lineage>
        <taxon>Eukaryota</taxon>
        <taxon>Viridiplantae</taxon>
        <taxon>Streptophyta</taxon>
        <taxon>Embryophyta</taxon>
        <taxon>Tracheophyta</taxon>
        <taxon>Spermatophyta</taxon>
        <taxon>Magnoliopsida</taxon>
        <taxon>Liliopsida</taxon>
        <taxon>Poales</taxon>
        <taxon>Poaceae</taxon>
        <taxon>BOP clade</taxon>
        <taxon>Pooideae</taxon>
        <taxon>Poodae</taxon>
        <taxon>Poeae</taxon>
        <taxon>Poeae Chloroplast Group 2 (Poeae type)</taxon>
        <taxon>Loliodinae</taxon>
        <taxon>Loliinae</taxon>
        <taxon>Lolium</taxon>
    </lineage>
</organism>
<evidence type="ECO:0000313" key="5">
    <source>
        <dbReference type="Proteomes" id="UP001231189"/>
    </source>
</evidence>
<dbReference type="InterPro" id="IPR007321">
    <property type="entry name" value="Transposase_28"/>
</dbReference>
<evidence type="ECO:0000256" key="1">
    <source>
        <dbReference type="SAM" id="Coils"/>
    </source>
</evidence>
<feature type="region of interest" description="Disordered" evidence="2">
    <location>
        <begin position="266"/>
        <end position="300"/>
    </location>
</feature>
<feature type="region of interest" description="Disordered" evidence="2">
    <location>
        <begin position="348"/>
        <end position="434"/>
    </location>
</feature>
<feature type="compositionally biased region" description="Pro residues" evidence="2">
    <location>
        <begin position="362"/>
        <end position="385"/>
    </location>
</feature>
<dbReference type="PANTHER" id="PTHR33026">
    <property type="entry name" value="OS06G0360600 PROTEIN"/>
    <property type="match status" value="1"/>
</dbReference>
<evidence type="ECO:0000259" key="3">
    <source>
        <dbReference type="Pfam" id="PF04195"/>
    </source>
</evidence>
<protein>
    <recommendedName>
        <fullName evidence="3">Transposase (putative) gypsy type domain-containing protein</fullName>
    </recommendedName>
</protein>
<dbReference type="EMBL" id="JAUUTY010000001">
    <property type="protein sequence ID" value="KAK1694339.1"/>
    <property type="molecule type" value="Genomic_DNA"/>
</dbReference>
<feature type="compositionally biased region" description="Basic and acidic residues" evidence="2">
    <location>
        <begin position="1"/>
        <end position="23"/>
    </location>
</feature>
<keyword evidence="1" id="KW-0175">Coiled coil</keyword>
<reference evidence="4" key="1">
    <citation type="submission" date="2023-07" db="EMBL/GenBank/DDBJ databases">
        <title>A chromosome-level genome assembly of Lolium multiflorum.</title>
        <authorList>
            <person name="Chen Y."/>
            <person name="Copetti D."/>
            <person name="Kolliker R."/>
            <person name="Studer B."/>
        </authorList>
    </citation>
    <scope>NUCLEOTIDE SEQUENCE</scope>
    <source>
        <strain evidence="4">02402/16</strain>
        <tissue evidence="4">Leaf</tissue>
    </source>
</reference>
<dbReference type="Proteomes" id="UP001231189">
    <property type="component" value="Unassembled WGS sequence"/>
</dbReference>
<feature type="region of interest" description="Disordered" evidence="2">
    <location>
        <begin position="1"/>
        <end position="27"/>
    </location>
</feature>
<comment type="caution">
    <text evidence="4">The sequence shown here is derived from an EMBL/GenBank/DDBJ whole genome shotgun (WGS) entry which is preliminary data.</text>
</comment>
<feature type="domain" description="Transposase (putative) gypsy type" evidence="3">
    <location>
        <begin position="66"/>
        <end position="133"/>
    </location>
</feature>
<feature type="coiled-coil region" evidence="1">
    <location>
        <begin position="495"/>
        <end position="536"/>
    </location>
</feature>
<dbReference type="AlphaFoldDB" id="A0AAD8X587"/>
<name>A0AAD8X587_LOLMU</name>
<evidence type="ECO:0000256" key="2">
    <source>
        <dbReference type="SAM" id="MobiDB-lite"/>
    </source>
</evidence>
<accession>A0AAD8X587</accession>
<proteinExistence type="predicted"/>
<gene>
    <name evidence="4" type="ORF">QYE76_011036</name>
</gene>
<sequence>MATKVQEVEQKKGSKAQNREGEKGQWWPSEVTDSELKSFAKEGLIAPDTWSFQKDSSSPKPEPDEVFTKAWVERGLSLPPSKFFLSVLNTYGLQPHNICPNSYLLLSNFVTLCEGHLGIRPDVCLWQFFYRVKKETKDKVMVNCGSMTFMLRPQTMFPTLASHESVWYWNARWFYVKNVPVPGIHDGLPKFVNNPPEELLLKYNKRLICEYSRVEDQLRVTWDNLPTDSLNKRIRTLVKLTRGQEVPEIYKDISVNNKCPPVFGPDAGASGEASAKKPKTKPHPCLDSKKAERDRISTERITPAAPRRHVSLRKYILLIVKFHYLYVSFACCRSQKVPASRVNTQKPIKNYMRTSPAVAPTTPAPPSTSNPAPHPTPPEAQPSPDPAANAQVEVIPVSSEKGGGSCSATKRAAPEGPQDKNLEEAEVTSTDEAKASAKDAVRFLTNFGDPSNLFSTPKAYSHKFFSKLTKMEKWELEQDLQNSKLNNSWGASCSLATASSELENLRFAYQDLESKLKEAEEKRELAEKKLTEKNFEFIREKADSVAKWKVDSETLKNLQSELQGLQNYTTTAEKGWDLLNSEVMEPLGYDEARRDMFPRDDLIKLAGDDCRDLISACRKICHNLAIKDSRTCDVK</sequence>
<evidence type="ECO:0000313" key="4">
    <source>
        <dbReference type="EMBL" id="KAK1694339.1"/>
    </source>
</evidence>
<dbReference type="Pfam" id="PF04195">
    <property type="entry name" value="Transposase_28"/>
    <property type="match status" value="1"/>
</dbReference>